<evidence type="ECO:0000313" key="2">
    <source>
        <dbReference type="Proteomes" id="UP000195120"/>
    </source>
</evidence>
<protein>
    <recommendedName>
        <fullName evidence="3">SIR2-like domain-containing protein</fullName>
    </recommendedName>
</protein>
<accession>A0A9X6QMP3</accession>
<dbReference type="EMBL" id="MOOP01000109">
    <property type="protein sequence ID" value="OUB46036.1"/>
    <property type="molecule type" value="Genomic_DNA"/>
</dbReference>
<reference evidence="1 2" key="1">
    <citation type="submission" date="2016-10" db="EMBL/GenBank/DDBJ databases">
        <title>Comparative genomics of Bacillus thuringiensis reveals a path to pathogens against multiple invertebrate hosts.</title>
        <authorList>
            <person name="Zheng J."/>
            <person name="Gao Q."/>
            <person name="Liu H."/>
            <person name="Peng D."/>
            <person name="Ruan L."/>
            <person name="Sun M."/>
        </authorList>
    </citation>
    <scope>NUCLEOTIDE SEQUENCE [LARGE SCALE GENOMIC DNA]</scope>
    <source>
        <strain evidence="1">BGSC 4BW1</strain>
    </source>
</reference>
<comment type="caution">
    <text evidence="1">The sequence shown here is derived from an EMBL/GenBank/DDBJ whole genome shotgun (WGS) entry which is preliminary data.</text>
</comment>
<evidence type="ECO:0000313" key="1">
    <source>
        <dbReference type="EMBL" id="OUB46036.1"/>
    </source>
</evidence>
<sequence length="489" mass="56875">MYNDYLKDSMTRLKSVIDDSGTRPILFVGTGLSMRYLNAPNWIGLLDMLINRNPKCTYPIAYYTQNCEDNPHIASLLIEEYNKYAWDNYRNGAFPEKLYEPNNHNSMFFKYEICRIFERIMENFNLDDHPLSEEIELLKELKPHAIITTNYDKMLEKIFPEHSVTVGQQVIKSKESLRIGQILKIHGCMDRPEEIVISKEDYEVFHKKQKYLTAKLLTYFMEHPIIFLGYSLSDSNIKKILLDIAEMVCESPEEIVDNIWFVEWSRDPIPTEYKPPSDKYIALDDGKSIRTNYVLLHTFEELFKNLDQGDVSSVNALQNLEDKVYNIVKSKSISDLKVDYLTMSHIEDEEALARVMGFQRTDDPEQGETRSVSVIGVGVMSDPEQIKLRFPFRLSDIAKQLELTHYNYVSQLIDKVKRQTGVNIKGTSNRYHFDVSVVETQPQHRYSADAVELLKKVLNGEVYSVYDESNNLVSPEYIEEQPQQLGMEI</sequence>
<dbReference type="AlphaFoldDB" id="A0A9X6QMP3"/>
<dbReference type="Pfam" id="PF13289">
    <property type="entry name" value="SIR2_2"/>
    <property type="match status" value="1"/>
</dbReference>
<proteinExistence type="predicted"/>
<evidence type="ECO:0008006" key="3">
    <source>
        <dbReference type="Google" id="ProtNLM"/>
    </source>
</evidence>
<organism evidence="1 2">
    <name type="scientific">Bacillus thuringiensis serovar iberica</name>
    <dbReference type="NCBI Taxonomy" id="180866"/>
    <lineage>
        <taxon>Bacteria</taxon>
        <taxon>Bacillati</taxon>
        <taxon>Bacillota</taxon>
        <taxon>Bacilli</taxon>
        <taxon>Bacillales</taxon>
        <taxon>Bacillaceae</taxon>
        <taxon>Bacillus</taxon>
        <taxon>Bacillus cereus group</taxon>
    </lineage>
</organism>
<gene>
    <name evidence="1" type="ORF">BK741_19985</name>
</gene>
<dbReference type="RefSeq" id="WP_086401687.1">
    <property type="nucleotide sequence ID" value="NZ_MOOP01000109.1"/>
</dbReference>
<name>A0A9X6QMP3_BACTU</name>
<dbReference type="Proteomes" id="UP000195120">
    <property type="component" value="Unassembled WGS sequence"/>
</dbReference>